<dbReference type="eggNOG" id="arCOG02271">
    <property type="taxonomic scope" value="Archaea"/>
</dbReference>
<feature type="region of interest" description="Disordered" evidence="3">
    <location>
        <begin position="1"/>
        <end position="21"/>
    </location>
</feature>
<evidence type="ECO:0000259" key="4">
    <source>
        <dbReference type="Pfam" id="PF04967"/>
    </source>
</evidence>
<dbReference type="PANTHER" id="PTHR34236">
    <property type="entry name" value="DIMETHYL SULFOXIDE REDUCTASE TRANSCRIPTIONAL ACTIVATOR"/>
    <property type="match status" value="1"/>
</dbReference>
<proteinExistence type="predicted"/>
<evidence type="ECO:0000313" key="5">
    <source>
        <dbReference type="EMBL" id="SEV81393.1"/>
    </source>
</evidence>
<dbReference type="EMBL" id="FOIS01000001">
    <property type="protein sequence ID" value="SEV81393.1"/>
    <property type="molecule type" value="Genomic_DNA"/>
</dbReference>
<dbReference type="RefSeq" id="WP_074854598.1">
    <property type="nucleotide sequence ID" value="NZ_FOIS01000001.1"/>
</dbReference>
<dbReference type="OrthoDB" id="51502at2157"/>
<reference evidence="6" key="1">
    <citation type="submission" date="2016-10" db="EMBL/GenBank/DDBJ databases">
        <authorList>
            <person name="Varghese N."/>
        </authorList>
    </citation>
    <scope>NUCLEOTIDE SEQUENCE [LARGE SCALE GENOMIC DNA]</scope>
    <source>
        <strain evidence="6">CGMCC 1.12284</strain>
    </source>
</reference>
<dbReference type="Pfam" id="PF04967">
    <property type="entry name" value="HTH_10"/>
    <property type="match status" value="1"/>
</dbReference>
<gene>
    <name evidence="5" type="ORF">SAMN05216285_0222</name>
</gene>
<evidence type="ECO:0000256" key="3">
    <source>
        <dbReference type="SAM" id="MobiDB-lite"/>
    </source>
</evidence>
<feature type="domain" description="HTH bat-type" evidence="4">
    <location>
        <begin position="155"/>
        <end position="206"/>
    </location>
</feature>
<evidence type="ECO:0000256" key="2">
    <source>
        <dbReference type="ARBA" id="ARBA00023163"/>
    </source>
</evidence>
<dbReference type="AlphaFoldDB" id="A0A1I0M2B1"/>
<name>A0A1I0M2B1_9EURY</name>
<sequence>MPRARVRFKPPGPQRGGPFRLSSDYPDGEFRILSAHPTEDGLLVVLEATLADPAVVLDLFESAPQSRVPSYDALHADEQTVLLQFQLPFVPSPYRALFASGNLPQFPYTIEDGWIVCELTTSHDRLSQFRDELEETGFAFEVNWVIQSVDSTDLLTDRQRRFVAEAIERGYYDTPRQCSLTDLAAALDVSKSTASVVLHSAEETIVKEFFATAVE</sequence>
<dbReference type="Proteomes" id="UP000183275">
    <property type="component" value="Unassembled WGS sequence"/>
</dbReference>
<accession>A0A1I0M2B1</accession>
<organism evidence="5 6">
    <name type="scientific">Natrinema salifodinae</name>
    <dbReference type="NCBI Taxonomy" id="1202768"/>
    <lineage>
        <taxon>Archaea</taxon>
        <taxon>Methanobacteriati</taxon>
        <taxon>Methanobacteriota</taxon>
        <taxon>Stenosarchaea group</taxon>
        <taxon>Halobacteria</taxon>
        <taxon>Halobacteriales</taxon>
        <taxon>Natrialbaceae</taxon>
        <taxon>Natrinema</taxon>
    </lineage>
</organism>
<protein>
    <submittedName>
        <fullName evidence="5">Predicted DNA binding protein, contains HTH domain</fullName>
    </submittedName>
</protein>
<keyword evidence="2" id="KW-0804">Transcription</keyword>
<dbReference type="PANTHER" id="PTHR34236:SF1">
    <property type="entry name" value="DIMETHYL SULFOXIDE REDUCTASE TRANSCRIPTIONAL ACTIVATOR"/>
    <property type="match status" value="1"/>
</dbReference>
<evidence type="ECO:0000313" key="6">
    <source>
        <dbReference type="Proteomes" id="UP000183275"/>
    </source>
</evidence>
<evidence type="ECO:0000256" key="1">
    <source>
        <dbReference type="ARBA" id="ARBA00023015"/>
    </source>
</evidence>
<dbReference type="InterPro" id="IPR007050">
    <property type="entry name" value="HTH_bacterioopsin"/>
</dbReference>
<keyword evidence="6" id="KW-1185">Reference proteome</keyword>
<keyword evidence="1" id="KW-0805">Transcription regulation</keyword>
<dbReference type="STRING" id="1202768.SAMN05216285_0222"/>